<dbReference type="SUPFAM" id="SSF103473">
    <property type="entry name" value="MFS general substrate transporter"/>
    <property type="match status" value="1"/>
</dbReference>
<dbReference type="RefSeq" id="WP_025703170.1">
    <property type="nucleotide sequence ID" value="NZ_CP009287.1"/>
</dbReference>
<feature type="transmembrane region" description="Helical" evidence="6">
    <location>
        <begin position="298"/>
        <end position="321"/>
    </location>
</feature>
<keyword evidence="9" id="KW-1185">Reference proteome</keyword>
<feature type="transmembrane region" description="Helical" evidence="6">
    <location>
        <begin position="275"/>
        <end position="292"/>
    </location>
</feature>
<dbReference type="PRINTS" id="PR01035">
    <property type="entry name" value="TCRTETA"/>
</dbReference>
<dbReference type="Pfam" id="PF07690">
    <property type="entry name" value="MFS_1"/>
    <property type="match status" value="2"/>
</dbReference>
<dbReference type="InterPro" id="IPR036259">
    <property type="entry name" value="MFS_trans_sf"/>
</dbReference>
<dbReference type="GO" id="GO:0022857">
    <property type="term" value="F:transmembrane transporter activity"/>
    <property type="evidence" value="ECO:0007669"/>
    <property type="project" value="InterPro"/>
</dbReference>
<dbReference type="PANTHER" id="PTHR23506">
    <property type="entry name" value="GH10249P"/>
    <property type="match status" value="1"/>
</dbReference>
<dbReference type="AlphaFoldDB" id="A0A089M4Q5"/>
<feature type="transmembrane region" description="Helical" evidence="6">
    <location>
        <begin position="366"/>
        <end position="386"/>
    </location>
</feature>
<organism evidence="8 9">
    <name type="scientific">Paenibacillus graminis</name>
    <dbReference type="NCBI Taxonomy" id="189425"/>
    <lineage>
        <taxon>Bacteria</taxon>
        <taxon>Bacillati</taxon>
        <taxon>Bacillota</taxon>
        <taxon>Bacilli</taxon>
        <taxon>Bacillales</taxon>
        <taxon>Paenibacillaceae</taxon>
        <taxon>Paenibacillus</taxon>
    </lineage>
</organism>
<dbReference type="KEGG" id="pgm:PGRAT_01390"/>
<proteinExistence type="predicted"/>
<dbReference type="InterPro" id="IPR011701">
    <property type="entry name" value="MFS"/>
</dbReference>
<dbReference type="InterPro" id="IPR001958">
    <property type="entry name" value="Tet-R_TetA/multi-R_MdtG-like"/>
</dbReference>
<keyword evidence="4 6" id="KW-1133">Transmembrane helix</keyword>
<evidence type="ECO:0000256" key="1">
    <source>
        <dbReference type="ARBA" id="ARBA00004651"/>
    </source>
</evidence>
<feature type="transmembrane region" description="Helical" evidence="6">
    <location>
        <begin position="206"/>
        <end position="224"/>
    </location>
</feature>
<dbReference type="InterPro" id="IPR050930">
    <property type="entry name" value="MFS_Vesicular_Transporter"/>
</dbReference>
<dbReference type="Gene3D" id="1.20.1250.20">
    <property type="entry name" value="MFS general substrate transporter like domains"/>
    <property type="match status" value="2"/>
</dbReference>
<protein>
    <submittedName>
        <fullName evidence="8">Permease</fullName>
    </submittedName>
</protein>
<feature type="domain" description="Major facilitator superfamily (MFS) profile" evidence="7">
    <location>
        <begin position="12"/>
        <end position="390"/>
    </location>
</feature>
<comment type="subcellular location">
    <subcellularLocation>
        <location evidence="1">Cell membrane</location>
        <topology evidence="1">Multi-pass membrane protein</topology>
    </subcellularLocation>
</comment>
<evidence type="ECO:0000256" key="5">
    <source>
        <dbReference type="ARBA" id="ARBA00023136"/>
    </source>
</evidence>
<feature type="transmembrane region" description="Helical" evidence="6">
    <location>
        <begin position="166"/>
        <end position="185"/>
    </location>
</feature>
<feature type="transmembrane region" description="Helical" evidence="6">
    <location>
        <begin position="139"/>
        <end position="160"/>
    </location>
</feature>
<evidence type="ECO:0000259" key="7">
    <source>
        <dbReference type="PROSITE" id="PS50850"/>
    </source>
</evidence>
<dbReference type="HOGENOM" id="CLU_001265_10_14_9"/>
<evidence type="ECO:0000313" key="8">
    <source>
        <dbReference type="EMBL" id="AIQ66453.1"/>
    </source>
</evidence>
<reference evidence="8 9" key="1">
    <citation type="submission" date="2014-08" db="EMBL/GenBank/DDBJ databases">
        <title>Comparative genomics of the Paenibacillus odorifer group.</title>
        <authorList>
            <person name="den Bakker H.C."/>
            <person name="Tsai Y.-C."/>
            <person name="Martin N."/>
            <person name="Korlach J."/>
            <person name="Wiedmann M."/>
        </authorList>
    </citation>
    <scope>NUCLEOTIDE SEQUENCE [LARGE SCALE GENOMIC DNA]</scope>
    <source>
        <strain evidence="8 9">DSM 15220</strain>
    </source>
</reference>
<evidence type="ECO:0000256" key="6">
    <source>
        <dbReference type="SAM" id="Phobius"/>
    </source>
</evidence>
<dbReference type="CDD" id="cd17325">
    <property type="entry name" value="MFS_MdtG_SLC18_like"/>
    <property type="match status" value="1"/>
</dbReference>
<feature type="transmembrane region" description="Helical" evidence="6">
    <location>
        <begin position="79"/>
        <end position="96"/>
    </location>
</feature>
<gene>
    <name evidence="8" type="ORF">PGRAT_01390</name>
</gene>
<evidence type="ECO:0000256" key="2">
    <source>
        <dbReference type="ARBA" id="ARBA00022448"/>
    </source>
</evidence>
<feature type="transmembrane region" description="Helical" evidence="6">
    <location>
        <begin position="333"/>
        <end position="354"/>
    </location>
</feature>
<dbReference type="Proteomes" id="UP000029500">
    <property type="component" value="Chromosome"/>
</dbReference>
<evidence type="ECO:0000256" key="4">
    <source>
        <dbReference type="ARBA" id="ARBA00022989"/>
    </source>
</evidence>
<sequence length="401" mass="42490">MNTITPKKQKAALLVVGIAIFLDMLIYGLVVPILPKYASALGASQTGIGLLFGSYAIALFIATPIFGALSDRIGRRTPMLWGLLGLAAATLLFAFAEEYWMLITARALQGLAAAITWTSGLAILADLYPSEERGKAMGLALSGQAAGILLGPSLGGWMYQLGGYKLPFLFAAVLAIADGLLRIFLLRDLPERTSGTFLSSFGLLRNRSLLLISGVVIIGSAIPSVLEPTLPLHLQEKFNAEPGFIGMLFAIPTLSYALATPWIGKLSSKIGYKKAVLIGLAVVAISLPLSALPDSMWMQAASLVLLGISMGMVLAPCLPALADISEQSGLPSYGITFAIYNTAYSFGMILGPVTGSVLTDAIGLKLSYLSVGCVALLYMLIMLPSFRRTEVTRLNSNAHDR</sequence>
<feature type="transmembrane region" description="Helical" evidence="6">
    <location>
        <begin position="46"/>
        <end position="67"/>
    </location>
</feature>
<feature type="transmembrane region" description="Helical" evidence="6">
    <location>
        <begin position="12"/>
        <end position="34"/>
    </location>
</feature>
<name>A0A089M4Q5_9BACL</name>
<dbReference type="PROSITE" id="PS50850">
    <property type="entry name" value="MFS"/>
    <property type="match status" value="1"/>
</dbReference>
<keyword evidence="2" id="KW-0813">Transport</keyword>
<dbReference type="OrthoDB" id="9793283at2"/>
<keyword evidence="3 6" id="KW-0812">Transmembrane</keyword>
<keyword evidence="5 6" id="KW-0472">Membrane</keyword>
<dbReference type="STRING" id="189425.PGRAT_01390"/>
<dbReference type="eggNOG" id="COG2814">
    <property type="taxonomic scope" value="Bacteria"/>
</dbReference>
<evidence type="ECO:0000256" key="3">
    <source>
        <dbReference type="ARBA" id="ARBA00022692"/>
    </source>
</evidence>
<dbReference type="InterPro" id="IPR020846">
    <property type="entry name" value="MFS_dom"/>
</dbReference>
<feature type="transmembrane region" description="Helical" evidence="6">
    <location>
        <begin position="108"/>
        <end position="127"/>
    </location>
</feature>
<dbReference type="EMBL" id="CP009287">
    <property type="protein sequence ID" value="AIQ66453.1"/>
    <property type="molecule type" value="Genomic_DNA"/>
</dbReference>
<feature type="transmembrane region" description="Helical" evidence="6">
    <location>
        <begin position="244"/>
        <end position="263"/>
    </location>
</feature>
<accession>A0A089M4Q5</accession>
<dbReference type="GO" id="GO:0005886">
    <property type="term" value="C:plasma membrane"/>
    <property type="evidence" value="ECO:0007669"/>
    <property type="project" value="UniProtKB-SubCell"/>
</dbReference>
<evidence type="ECO:0000313" key="9">
    <source>
        <dbReference type="Proteomes" id="UP000029500"/>
    </source>
</evidence>
<dbReference type="PANTHER" id="PTHR23506:SF23">
    <property type="entry name" value="GH10249P"/>
    <property type="match status" value="1"/>
</dbReference>